<comment type="subcellular location">
    <subcellularLocation>
        <location evidence="2">Cytoplasm</location>
    </subcellularLocation>
</comment>
<dbReference type="AlphaFoldDB" id="A0A1M4NGU0"/>
<reference evidence="3" key="1">
    <citation type="journal article" date="2014" name="Int. J. Syst. Evol. Microbiol.">
        <title>Complete genome of a new Firmicutes species belonging to the dominant human colonic microbiota ('Ruminococcus bicirculans') reveals two chromosomes and a selective capacity to utilize plant glucans.</title>
        <authorList>
            <consortium name="NISC Comparative Sequencing Program"/>
            <person name="Wegmann U."/>
            <person name="Louis P."/>
            <person name="Goesmann A."/>
            <person name="Henrissat B."/>
            <person name="Duncan S.H."/>
            <person name="Flint H.J."/>
        </authorList>
    </citation>
    <scope>NUCLEOTIDE SEQUENCE</scope>
    <source>
        <strain evidence="3">CCUG 53816</strain>
    </source>
</reference>
<dbReference type="InterPro" id="IPR015946">
    <property type="entry name" value="KH_dom-like_a/b"/>
</dbReference>
<keyword evidence="5" id="KW-1185">Reference proteome</keyword>
<dbReference type="PROSITE" id="PS01319">
    <property type="entry name" value="RBFA"/>
    <property type="match status" value="1"/>
</dbReference>
<organism evidence="4">
    <name type="scientific">Helicobacter baculiformis</name>
    <dbReference type="NCBI Taxonomy" id="427351"/>
    <lineage>
        <taxon>Bacteria</taxon>
        <taxon>Pseudomonadati</taxon>
        <taxon>Campylobacterota</taxon>
        <taxon>Epsilonproteobacteria</taxon>
        <taxon>Campylobacterales</taxon>
        <taxon>Helicobacteraceae</taxon>
        <taxon>Helicobacter</taxon>
    </lineage>
</organism>
<comment type="subunit">
    <text evidence="2">Monomer. Binds 30S ribosomal subunits, but not 50S ribosomal subunits or 70S ribosomes.</text>
</comment>
<reference evidence="3" key="4">
    <citation type="submission" date="2024-09" db="EMBL/GenBank/DDBJ databases">
        <authorList>
            <person name="Sun Q."/>
            <person name="Mori K."/>
        </authorList>
    </citation>
    <scope>NUCLEOTIDE SEQUENCE</scope>
    <source>
        <strain evidence="3">CCUG 53816</strain>
    </source>
</reference>
<dbReference type="Pfam" id="PF02033">
    <property type="entry name" value="RBFA"/>
    <property type="match status" value="1"/>
</dbReference>
<proteinExistence type="inferred from homology"/>
<dbReference type="InterPro" id="IPR000238">
    <property type="entry name" value="RbfA"/>
</dbReference>
<name>A0A1M4NGU0_9HELI</name>
<reference evidence="4" key="2">
    <citation type="submission" date="2016-10" db="EMBL/GenBank/DDBJ databases">
        <title>Proteomic and phylogenetic analysis of the outer membrane protein repertoire of gastric Helicobacter species.</title>
        <authorList>
            <person name="Joosten M."/>
        </authorList>
    </citation>
    <scope>NUCLEOTIDE SEQUENCE</scope>
    <source>
        <strain evidence="4">HbacM50</strain>
    </source>
</reference>
<dbReference type="HAMAP" id="MF_00003">
    <property type="entry name" value="RbfA"/>
    <property type="match status" value="1"/>
</dbReference>
<dbReference type="NCBIfam" id="TIGR00082">
    <property type="entry name" value="rbfA"/>
    <property type="match status" value="1"/>
</dbReference>
<protein>
    <recommendedName>
        <fullName evidence="2">Ribosome-binding factor A</fullName>
    </recommendedName>
</protein>
<dbReference type="GO" id="GO:0005737">
    <property type="term" value="C:cytoplasm"/>
    <property type="evidence" value="ECO:0007669"/>
    <property type="project" value="UniProtKB-SubCell"/>
</dbReference>
<dbReference type="EMBL" id="LT633212">
    <property type="protein sequence ID" value="SFZ71438.1"/>
    <property type="molecule type" value="Genomic_DNA"/>
</dbReference>
<comment type="function">
    <text evidence="2">One of several proteins that assist in the late maturation steps of the functional core of the 30S ribosomal subunit. Associates with free 30S ribosomal subunits (but not with 30S subunits that are part of 70S ribosomes or polysomes). Required for efficient processing of 16S rRNA. May interact with the 5'-terminal helix region of 16S rRNA.</text>
</comment>
<dbReference type="EMBL" id="JBHRZO010000006">
    <property type="protein sequence ID" value="MFC3847233.1"/>
    <property type="molecule type" value="Genomic_DNA"/>
</dbReference>
<dbReference type="InterPro" id="IPR023799">
    <property type="entry name" value="RbfA_dom_sf"/>
</dbReference>
<evidence type="ECO:0000256" key="1">
    <source>
        <dbReference type="ARBA" id="ARBA00022517"/>
    </source>
</evidence>
<evidence type="ECO:0000313" key="4">
    <source>
        <dbReference type="EMBL" id="SFZ71438.1"/>
    </source>
</evidence>
<dbReference type="OrthoDB" id="5339518at2"/>
<comment type="similarity">
    <text evidence="2">Belongs to the RbfA family.</text>
</comment>
<evidence type="ECO:0000256" key="2">
    <source>
        <dbReference type="HAMAP-Rule" id="MF_00003"/>
    </source>
</evidence>
<accession>A0A1M4NGU0</accession>
<dbReference type="RefSeq" id="WP_104751705.1">
    <property type="nucleotide sequence ID" value="NZ_FZMF01000005.1"/>
</dbReference>
<dbReference type="GO" id="GO:0030490">
    <property type="term" value="P:maturation of SSU-rRNA"/>
    <property type="evidence" value="ECO:0007669"/>
    <property type="project" value="UniProtKB-UniRule"/>
</dbReference>
<evidence type="ECO:0000313" key="3">
    <source>
        <dbReference type="EMBL" id="MFC3847233.1"/>
    </source>
</evidence>
<sequence>MENIHAKRLDAGLLEYLQEALSALGDPRLHALTLTRAHCSKGKYHAHIYLDGRFLDAQERSAIFKALKKATPLLRAHVLQVSGWFKCPQLSFHLDESLEQEARLESLFATIAKESKC</sequence>
<gene>
    <name evidence="4" type="primary">omp1312</name>
    <name evidence="2 3" type="synonym">rbfA</name>
    <name evidence="3" type="ORF">ACFOPX_01615</name>
</gene>
<dbReference type="InterPro" id="IPR020053">
    <property type="entry name" value="Ribosome-bd_factorA_CS"/>
</dbReference>
<keyword evidence="1 2" id="KW-0690">Ribosome biogenesis</keyword>
<dbReference type="SUPFAM" id="SSF89919">
    <property type="entry name" value="Ribosome-binding factor A, RbfA"/>
    <property type="match status" value="1"/>
</dbReference>
<evidence type="ECO:0000313" key="5">
    <source>
        <dbReference type="Proteomes" id="UP001595783"/>
    </source>
</evidence>
<dbReference type="Gene3D" id="3.30.300.20">
    <property type="match status" value="1"/>
</dbReference>
<dbReference type="Proteomes" id="UP001595783">
    <property type="component" value="Unassembled WGS sequence"/>
</dbReference>
<keyword evidence="2" id="KW-0963">Cytoplasm</keyword>
<reference evidence="5" key="3">
    <citation type="journal article" date="2019" name="Int. J. Syst. Evol. Microbiol.">
        <title>The Global Catalogue of Microorganisms (GCM) 10K type strain sequencing project: providing services to taxonomists for standard genome sequencing and annotation.</title>
        <authorList>
            <consortium name="The Broad Institute Genomics Platform"/>
            <consortium name="The Broad Institute Genome Sequencing Center for Infectious Disease"/>
            <person name="Wu L."/>
            <person name="Ma J."/>
        </authorList>
    </citation>
    <scope>NUCLEOTIDE SEQUENCE [LARGE SCALE GENOMIC DNA]</scope>
    <source>
        <strain evidence="5">CCUG 53816</strain>
    </source>
</reference>